<comment type="caution">
    <text evidence="2">The sequence shown here is derived from an EMBL/GenBank/DDBJ whole genome shotgun (WGS) entry which is preliminary data.</text>
</comment>
<evidence type="ECO:0000259" key="1">
    <source>
        <dbReference type="PROSITE" id="PS51819"/>
    </source>
</evidence>
<dbReference type="Gene3D" id="3.10.180.10">
    <property type="entry name" value="2,3-Dihydroxybiphenyl 1,2-Dioxygenase, domain 1"/>
    <property type="match status" value="1"/>
</dbReference>
<dbReference type="PROSITE" id="PS51819">
    <property type="entry name" value="VOC"/>
    <property type="match status" value="1"/>
</dbReference>
<accession>A0A401ZYB0</accession>
<dbReference type="OrthoDB" id="9813630at2"/>
<dbReference type="EMBL" id="BIFR01000001">
    <property type="protein sequence ID" value="GCE11848.1"/>
    <property type="molecule type" value="Genomic_DNA"/>
</dbReference>
<protein>
    <submittedName>
        <fullName evidence="2">Glyoxalase</fullName>
    </submittedName>
</protein>
<evidence type="ECO:0000313" key="3">
    <source>
        <dbReference type="Proteomes" id="UP000287352"/>
    </source>
</evidence>
<sequence>MSTIRGIHHVQITIPRGSEELARTFYCELLGLQEVEKPVSLQGRGGFWLQSGSQQIHVGTEDGVERLATKAHIAYAVDDIETWKQRLAEQGFAILDGIPIPGYTRFETRDPFGNRMEFIQAL</sequence>
<proteinExistence type="predicted"/>
<dbReference type="PANTHER" id="PTHR39175:SF1">
    <property type="entry name" value="FAMILY PROTEIN, PUTATIVE (AFU_ORTHOLOGUE AFUA_3G15060)-RELATED"/>
    <property type="match status" value="1"/>
</dbReference>
<name>A0A401ZYB0_9CHLR</name>
<dbReference type="Proteomes" id="UP000287352">
    <property type="component" value="Unassembled WGS sequence"/>
</dbReference>
<evidence type="ECO:0000313" key="2">
    <source>
        <dbReference type="EMBL" id="GCE11848.1"/>
    </source>
</evidence>
<dbReference type="RefSeq" id="WP_126579520.1">
    <property type="nucleotide sequence ID" value="NZ_BIFR01000001.1"/>
</dbReference>
<keyword evidence="3" id="KW-1185">Reference proteome</keyword>
<reference evidence="3" key="1">
    <citation type="submission" date="2018-12" db="EMBL/GenBank/DDBJ databases">
        <title>Tengunoibacter tsumagoiensis gen. nov., sp. nov., Dictyobacter kobayashii sp. nov., D. alpinus sp. nov., and D. joshuensis sp. nov. and description of Dictyobacteraceae fam. nov. within the order Ktedonobacterales isolated from Tengu-no-mugimeshi.</title>
        <authorList>
            <person name="Wang C.M."/>
            <person name="Zheng Y."/>
            <person name="Sakai Y."/>
            <person name="Toyoda A."/>
            <person name="Minakuchi Y."/>
            <person name="Abe K."/>
            <person name="Yokota A."/>
            <person name="Yabe S."/>
        </authorList>
    </citation>
    <scope>NUCLEOTIDE SEQUENCE [LARGE SCALE GENOMIC DNA]</scope>
    <source>
        <strain evidence="3">Uno3</strain>
    </source>
</reference>
<dbReference type="Pfam" id="PF00903">
    <property type="entry name" value="Glyoxalase"/>
    <property type="match status" value="1"/>
</dbReference>
<gene>
    <name evidence="2" type="ORF">KTT_17070</name>
</gene>
<dbReference type="PANTHER" id="PTHR39175">
    <property type="entry name" value="FAMILY PROTEIN, PUTATIVE (AFU_ORTHOLOGUE AFUA_3G15060)-RELATED"/>
    <property type="match status" value="1"/>
</dbReference>
<organism evidence="2 3">
    <name type="scientific">Tengunoibacter tsumagoiensis</name>
    <dbReference type="NCBI Taxonomy" id="2014871"/>
    <lineage>
        <taxon>Bacteria</taxon>
        <taxon>Bacillati</taxon>
        <taxon>Chloroflexota</taxon>
        <taxon>Ktedonobacteria</taxon>
        <taxon>Ktedonobacterales</taxon>
        <taxon>Dictyobacteraceae</taxon>
        <taxon>Tengunoibacter</taxon>
    </lineage>
</organism>
<dbReference type="InterPro" id="IPR004360">
    <property type="entry name" value="Glyas_Fos-R_dOase_dom"/>
</dbReference>
<feature type="domain" description="VOC" evidence="1">
    <location>
        <begin position="6"/>
        <end position="121"/>
    </location>
</feature>
<dbReference type="SUPFAM" id="SSF54593">
    <property type="entry name" value="Glyoxalase/Bleomycin resistance protein/Dihydroxybiphenyl dioxygenase"/>
    <property type="match status" value="1"/>
</dbReference>
<dbReference type="InterPro" id="IPR037523">
    <property type="entry name" value="VOC_core"/>
</dbReference>
<dbReference type="InterPro" id="IPR029068">
    <property type="entry name" value="Glyas_Bleomycin-R_OHBP_Dase"/>
</dbReference>
<dbReference type="AlphaFoldDB" id="A0A401ZYB0"/>